<accession>A0A7R8ZJX1</accession>
<dbReference type="PANTHER" id="PTHR12428">
    <property type="entry name" value="OXA1"/>
    <property type="match status" value="1"/>
</dbReference>
<dbReference type="InterPro" id="IPR038221">
    <property type="entry name" value="YidC_periplasmic_sf"/>
</dbReference>
<evidence type="ECO:0000256" key="11">
    <source>
        <dbReference type="ARBA" id="ARBA00033245"/>
    </source>
</evidence>
<proteinExistence type="inferred from homology"/>
<comment type="similarity">
    <text evidence="2">Belongs to the OXA1/ALB3/YidC family. Type 1 subfamily.</text>
</comment>
<feature type="region of interest" description="Disordered" evidence="13">
    <location>
        <begin position="35"/>
        <end position="67"/>
    </location>
</feature>
<feature type="transmembrane region" description="Helical" evidence="14">
    <location>
        <begin position="510"/>
        <end position="535"/>
    </location>
</feature>
<feature type="compositionally biased region" description="Polar residues" evidence="13">
    <location>
        <begin position="56"/>
        <end position="67"/>
    </location>
</feature>
<organism evidence="15">
    <name type="scientific">Cyprideis torosa</name>
    <dbReference type="NCBI Taxonomy" id="163714"/>
    <lineage>
        <taxon>Eukaryota</taxon>
        <taxon>Metazoa</taxon>
        <taxon>Ecdysozoa</taxon>
        <taxon>Arthropoda</taxon>
        <taxon>Crustacea</taxon>
        <taxon>Oligostraca</taxon>
        <taxon>Ostracoda</taxon>
        <taxon>Podocopa</taxon>
        <taxon>Podocopida</taxon>
        <taxon>Cytherocopina</taxon>
        <taxon>Cytheroidea</taxon>
        <taxon>Cytherideidae</taxon>
        <taxon>Cyprideis</taxon>
    </lineage>
</organism>
<feature type="transmembrane region" description="Helical" evidence="14">
    <location>
        <begin position="469"/>
        <end position="489"/>
    </location>
</feature>
<dbReference type="GO" id="GO:0032977">
    <property type="term" value="F:membrane insertase activity"/>
    <property type="evidence" value="ECO:0007669"/>
    <property type="project" value="InterPro"/>
</dbReference>
<gene>
    <name evidence="15" type="ORF">CTOB1V02_LOCUS5198</name>
</gene>
<evidence type="ECO:0000256" key="8">
    <source>
        <dbReference type="ARBA" id="ARBA00022989"/>
    </source>
</evidence>
<dbReference type="AlphaFoldDB" id="A0A7R8ZJX1"/>
<dbReference type="Pfam" id="PF14849">
    <property type="entry name" value="YidC_periplas"/>
    <property type="match status" value="1"/>
</dbReference>
<evidence type="ECO:0000256" key="9">
    <source>
        <dbReference type="ARBA" id="ARBA00023136"/>
    </source>
</evidence>
<evidence type="ECO:0000256" key="5">
    <source>
        <dbReference type="ARBA" id="ARBA00022475"/>
    </source>
</evidence>
<dbReference type="NCBIfam" id="TIGR03592">
    <property type="entry name" value="yidC_oxa1_cterm"/>
    <property type="match status" value="1"/>
</dbReference>
<dbReference type="InterPro" id="IPR028053">
    <property type="entry name" value="Membr_insert_YidC_N"/>
</dbReference>
<keyword evidence="5" id="KW-1003">Cell membrane</keyword>
<keyword evidence="8 14" id="KW-1133">Transmembrane helix</keyword>
<evidence type="ECO:0000313" key="15">
    <source>
        <dbReference type="EMBL" id="CAD7227290.1"/>
    </source>
</evidence>
<feature type="transmembrane region" description="Helical" evidence="14">
    <location>
        <begin position="359"/>
        <end position="378"/>
    </location>
</feature>
<evidence type="ECO:0000256" key="4">
    <source>
        <dbReference type="ARBA" id="ARBA00022448"/>
    </source>
</evidence>
<dbReference type="CDD" id="cd20070">
    <property type="entry name" value="5TM_YidC_Alb3"/>
    <property type="match status" value="1"/>
</dbReference>
<dbReference type="GO" id="GO:0005886">
    <property type="term" value="C:plasma membrane"/>
    <property type="evidence" value="ECO:0007669"/>
    <property type="project" value="UniProtKB-SubCell"/>
</dbReference>
<keyword evidence="7" id="KW-0653">Protein transport</keyword>
<dbReference type="Pfam" id="PF02096">
    <property type="entry name" value="60KD_IMP"/>
    <property type="match status" value="1"/>
</dbReference>
<dbReference type="PRINTS" id="PR01900">
    <property type="entry name" value="YIDCPROTEIN"/>
</dbReference>
<protein>
    <recommendedName>
        <fullName evidence="3">Membrane protein insertase YidC</fullName>
    </recommendedName>
    <alternativeName>
        <fullName evidence="12">Foldase YidC</fullName>
    </alternativeName>
    <alternativeName>
        <fullName evidence="11">Membrane integrase YidC</fullName>
    </alternativeName>
</protein>
<keyword evidence="6 14" id="KW-0812">Transmembrane</keyword>
<name>A0A7R8ZJX1_9CRUS</name>
<dbReference type="PANTHER" id="PTHR12428:SF65">
    <property type="entry name" value="CYTOCHROME C OXIDASE ASSEMBLY PROTEIN COX18, MITOCHONDRIAL"/>
    <property type="match status" value="1"/>
</dbReference>
<sequence length="555" mass="62122">MDTYRAFLAVLLSFVILLGYQYFFVKPEPAQVKIEQEQDVVPPSSAAGSAAEPRDSGQQTVHSSPQEVNASFQKIDIADASTIEVDTDLYSAVFSEAGGTIESFVLKKYKESSALDSPGKQLIENPKEIGYPLSFSWGSGLPKSMLYKASTPEVEFLDGKGQLVLTATTETGLEVEKIFTFSQDKYLIDLAVRVSNKSGQTLQGNAQLHQINVPFESKHALNRFLFNGPSVYQNGQLQEFKAKEFADGPKAVQGSFDWVAYEGNYFICAIIPGDGGSDSFSMTGNDQMVATRLSGGIDTLGPGQDKTYSYTLYYGPKKVSLLKDIGYNLDRSIDFGWFDIIARPTLGLLNFFHNYFHNYGIAIICVTIVFKLLFWPITQKGLKSMKNMQKLQPKMVKIKEKYKDDPQQMNREVMNLYKTYRVNPLGGCLPMVLQIPVFFALYKVLLLGIELRHAPFMLWINDLSAPDRLWIGFDIPWLGGIPVLTLLMGASMFVQQKLSPTTADPTQARIMMFLPVVFTFMFVNFASGLVLYWFVNNLLSILQQQLINRGNVQKA</sequence>
<keyword evidence="9 14" id="KW-0472">Membrane</keyword>
<evidence type="ECO:0000256" key="10">
    <source>
        <dbReference type="ARBA" id="ARBA00023186"/>
    </source>
</evidence>
<evidence type="ECO:0000256" key="6">
    <source>
        <dbReference type="ARBA" id="ARBA00022692"/>
    </source>
</evidence>
<dbReference type="GO" id="GO:0015031">
    <property type="term" value="P:protein transport"/>
    <property type="evidence" value="ECO:0007669"/>
    <property type="project" value="UniProtKB-KW"/>
</dbReference>
<evidence type="ECO:0000256" key="1">
    <source>
        <dbReference type="ARBA" id="ARBA00004429"/>
    </source>
</evidence>
<reference evidence="15" key="1">
    <citation type="submission" date="2020-11" db="EMBL/GenBank/DDBJ databases">
        <authorList>
            <person name="Tran Van P."/>
        </authorList>
    </citation>
    <scope>NUCLEOTIDE SEQUENCE</scope>
</reference>
<dbReference type="InterPro" id="IPR028055">
    <property type="entry name" value="YidC/Oxa/ALB_C"/>
</dbReference>
<comment type="subcellular location">
    <subcellularLocation>
        <location evidence="1">Cell inner membrane</location>
        <topology evidence="1">Multi-pass membrane protein</topology>
    </subcellularLocation>
</comment>
<dbReference type="GO" id="GO:0051205">
    <property type="term" value="P:protein insertion into membrane"/>
    <property type="evidence" value="ECO:0007669"/>
    <property type="project" value="TreeGrafter"/>
</dbReference>
<dbReference type="PRINTS" id="PR00701">
    <property type="entry name" value="60KDINNERMP"/>
</dbReference>
<dbReference type="InterPro" id="IPR019998">
    <property type="entry name" value="Membr_insert_YidC"/>
</dbReference>
<dbReference type="InterPro" id="IPR047196">
    <property type="entry name" value="YidC_ALB_C"/>
</dbReference>
<evidence type="ECO:0000256" key="12">
    <source>
        <dbReference type="ARBA" id="ARBA00033342"/>
    </source>
</evidence>
<dbReference type="EMBL" id="OB661093">
    <property type="protein sequence ID" value="CAD7227290.1"/>
    <property type="molecule type" value="Genomic_DNA"/>
</dbReference>
<evidence type="ECO:0000256" key="2">
    <source>
        <dbReference type="ARBA" id="ARBA00010527"/>
    </source>
</evidence>
<evidence type="ECO:0000256" key="7">
    <source>
        <dbReference type="ARBA" id="ARBA00022927"/>
    </source>
</evidence>
<dbReference type="HAMAP" id="MF_01810">
    <property type="entry name" value="YidC_type1"/>
    <property type="match status" value="1"/>
</dbReference>
<dbReference type="NCBIfam" id="NF002353">
    <property type="entry name" value="PRK01318.1-4"/>
    <property type="match status" value="1"/>
</dbReference>
<evidence type="ECO:0000256" key="3">
    <source>
        <dbReference type="ARBA" id="ARBA00015325"/>
    </source>
</evidence>
<feature type="compositionally biased region" description="Low complexity" evidence="13">
    <location>
        <begin position="42"/>
        <end position="51"/>
    </location>
</feature>
<dbReference type="OrthoDB" id="2148490at2759"/>
<dbReference type="CDD" id="cd19961">
    <property type="entry name" value="EcYidC-like_peri"/>
    <property type="match status" value="1"/>
</dbReference>
<feature type="transmembrane region" description="Helical" evidence="14">
    <location>
        <begin position="428"/>
        <end position="449"/>
    </location>
</feature>
<dbReference type="Gene3D" id="2.70.98.90">
    <property type="match status" value="1"/>
</dbReference>
<keyword evidence="10" id="KW-0143">Chaperone</keyword>
<dbReference type="InterPro" id="IPR001708">
    <property type="entry name" value="YidC/ALB3/OXA1/COX18"/>
</dbReference>
<dbReference type="NCBIfam" id="TIGR03593">
    <property type="entry name" value="yidC_nterm"/>
    <property type="match status" value="1"/>
</dbReference>
<keyword evidence="4" id="KW-0813">Transport</keyword>
<evidence type="ECO:0000256" key="13">
    <source>
        <dbReference type="SAM" id="MobiDB-lite"/>
    </source>
</evidence>
<evidence type="ECO:0000256" key="14">
    <source>
        <dbReference type="SAM" id="Phobius"/>
    </source>
</evidence>